<feature type="modified residue" description="4-aspartylphosphate" evidence="6">
    <location>
        <position position="59"/>
    </location>
</feature>
<protein>
    <recommendedName>
        <fullName evidence="2">histidine kinase</fullName>
        <ecNumber evidence="2">2.7.13.3</ecNumber>
    </recommendedName>
</protein>
<keyword evidence="11" id="KW-1185">Reference proteome</keyword>
<dbReference type="AlphaFoldDB" id="A0A8J6ZU27"/>
<dbReference type="PANTHER" id="PTHR43065">
    <property type="entry name" value="SENSOR HISTIDINE KINASE"/>
    <property type="match status" value="1"/>
</dbReference>
<dbReference type="PANTHER" id="PTHR43065:SF50">
    <property type="entry name" value="HISTIDINE KINASE"/>
    <property type="match status" value="1"/>
</dbReference>
<dbReference type="EMBL" id="JADEXS010000090">
    <property type="protein sequence ID" value="MBE9022600.1"/>
    <property type="molecule type" value="Genomic_DNA"/>
</dbReference>
<comment type="caution">
    <text evidence="10">The sequence shown here is derived from an EMBL/GenBank/DDBJ whole genome shotgun (WGS) entry which is preliminary data.</text>
</comment>
<dbReference type="Proteomes" id="UP000622533">
    <property type="component" value="Unassembled WGS sequence"/>
</dbReference>
<dbReference type="PROSITE" id="PS50110">
    <property type="entry name" value="RESPONSE_REGULATORY"/>
    <property type="match status" value="1"/>
</dbReference>
<keyword evidence="5" id="KW-0902">Two-component regulatory system</keyword>
<dbReference type="PROSITE" id="PS50109">
    <property type="entry name" value="HIS_KIN"/>
    <property type="match status" value="1"/>
</dbReference>
<evidence type="ECO:0000256" key="5">
    <source>
        <dbReference type="ARBA" id="ARBA00023012"/>
    </source>
</evidence>
<dbReference type="GO" id="GO:0000155">
    <property type="term" value="F:phosphorelay sensor kinase activity"/>
    <property type="evidence" value="ECO:0007669"/>
    <property type="project" value="InterPro"/>
</dbReference>
<reference evidence="10" key="1">
    <citation type="submission" date="2020-10" db="EMBL/GenBank/DDBJ databases">
        <authorList>
            <person name="Castelo-Branco R."/>
            <person name="Eusebio N."/>
            <person name="Adriana R."/>
            <person name="Vieira A."/>
            <person name="Brugerolle De Fraissinette N."/>
            <person name="Rezende De Castro R."/>
            <person name="Schneider M.P."/>
            <person name="Vasconcelos V."/>
            <person name="Leao P.N."/>
        </authorList>
    </citation>
    <scope>NUCLEOTIDE SEQUENCE</scope>
    <source>
        <strain evidence="10">LEGE 12446</strain>
    </source>
</reference>
<dbReference type="Pfam" id="PF00072">
    <property type="entry name" value="Response_reg"/>
    <property type="match status" value="1"/>
</dbReference>
<evidence type="ECO:0000259" key="9">
    <source>
        <dbReference type="PROSITE" id="PS50110"/>
    </source>
</evidence>
<dbReference type="Pfam" id="PF02518">
    <property type="entry name" value="HATPase_c"/>
    <property type="match status" value="1"/>
</dbReference>
<dbReference type="Gene3D" id="1.10.287.130">
    <property type="match status" value="1"/>
</dbReference>
<evidence type="ECO:0000256" key="1">
    <source>
        <dbReference type="ARBA" id="ARBA00000085"/>
    </source>
</evidence>
<organism evidence="10 11">
    <name type="scientific">Desmonostoc muscorum LEGE 12446</name>
    <dbReference type="NCBI Taxonomy" id="1828758"/>
    <lineage>
        <taxon>Bacteria</taxon>
        <taxon>Bacillati</taxon>
        <taxon>Cyanobacteriota</taxon>
        <taxon>Cyanophyceae</taxon>
        <taxon>Nostocales</taxon>
        <taxon>Nostocaceae</taxon>
        <taxon>Desmonostoc</taxon>
    </lineage>
</organism>
<feature type="coiled-coil region" evidence="7">
    <location>
        <begin position="128"/>
        <end position="212"/>
    </location>
</feature>
<evidence type="ECO:0000313" key="11">
    <source>
        <dbReference type="Proteomes" id="UP000622533"/>
    </source>
</evidence>
<evidence type="ECO:0000313" key="10">
    <source>
        <dbReference type="EMBL" id="MBE9022600.1"/>
    </source>
</evidence>
<dbReference type="Gene3D" id="3.30.565.10">
    <property type="entry name" value="Histidine kinase-like ATPase, C-terminal domain"/>
    <property type="match status" value="1"/>
</dbReference>
<dbReference type="InterPro" id="IPR004358">
    <property type="entry name" value="Sig_transdc_His_kin-like_C"/>
</dbReference>
<proteinExistence type="predicted"/>
<dbReference type="InterPro" id="IPR036097">
    <property type="entry name" value="HisK_dim/P_sf"/>
</dbReference>
<dbReference type="SUPFAM" id="SSF47384">
    <property type="entry name" value="Homodimeric domain of signal transducing histidine kinase"/>
    <property type="match status" value="1"/>
</dbReference>
<dbReference type="InterPro" id="IPR011006">
    <property type="entry name" value="CheY-like_superfamily"/>
</dbReference>
<dbReference type="CDD" id="cd19920">
    <property type="entry name" value="REC_PA4781-like"/>
    <property type="match status" value="1"/>
</dbReference>
<dbReference type="SUPFAM" id="SSF52172">
    <property type="entry name" value="CheY-like"/>
    <property type="match status" value="1"/>
</dbReference>
<evidence type="ECO:0000256" key="7">
    <source>
        <dbReference type="SAM" id="Coils"/>
    </source>
</evidence>
<dbReference type="SMART" id="SM00448">
    <property type="entry name" value="REC"/>
    <property type="match status" value="1"/>
</dbReference>
<evidence type="ECO:0000256" key="4">
    <source>
        <dbReference type="ARBA" id="ARBA00022777"/>
    </source>
</evidence>
<dbReference type="SMART" id="SM00387">
    <property type="entry name" value="HATPase_c"/>
    <property type="match status" value="1"/>
</dbReference>
<keyword evidence="7" id="KW-0175">Coiled coil</keyword>
<dbReference type="InterPro" id="IPR005467">
    <property type="entry name" value="His_kinase_dom"/>
</dbReference>
<name>A0A8J6ZU27_DESMC</name>
<dbReference type="CDD" id="cd00082">
    <property type="entry name" value="HisKA"/>
    <property type="match status" value="1"/>
</dbReference>
<sequence>MNQENTENDVILIVDDTPTNLGVLFELLANGGFQVLVAQDGEDAIEQLEYAAPDLILLDVIMPGIDGFETCRHLKAKESTKDIPIIFMTALSETVDKVKGLSLGAVDYITKPLQHEEVLARVKIHLNLRKLTKKLQEHSLRLEQEVQDRLKAEQELLQLAAELEKRVETRTFELQETNQQLHQEIQERILTAQALQQSETRYREQANSLELAFRQLKETQSQLVQSEKMSSLGQLVAGVAHEINNPVNFIYGNLTHASQYIQDLLYLLHLYKKNTPDTSLEIEQQAELIDLDFIIKDLPQLLSSMRIGAERIREIIQSLRNFSRIDEAEMKPVNIHEGLDSTLLILQNRLKATSSNPSIQVIKEYGNLPLVDCYPGQLNQVFMNLIANAIDALEEYEQAQHPQNYQSCQKQIWIRTTAINDEYVAIQIADNGSGMTEDVLKYLFDPFFTTKPVGKGTGLGLSISYQIVAKHGGNMQCISAPGQGAEFTITIPLQARSPERACSILNRVHCW</sequence>
<keyword evidence="4" id="KW-0418">Kinase</keyword>
<dbReference type="SMART" id="SM00388">
    <property type="entry name" value="HisKA"/>
    <property type="match status" value="1"/>
</dbReference>
<gene>
    <name evidence="10" type="ORF">IQ276_09225</name>
</gene>
<dbReference type="RefSeq" id="WP_193915361.1">
    <property type="nucleotide sequence ID" value="NZ_JADEXS020000001.1"/>
</dbReference>
<dbReference type="EC" id="2.7.13.3" evidence="2"/>
<dbReference type="InterPro" id="IPR003594">
    <property type="entry name" value="HATPase_dom"/>
</dbReference>
<dbReference type="InterPro" id="IPR003661">
    <property type="entry name" value="HisK_dim/P_dom"/>
</dbReference>
<dbReference type="SUPFAM" id="SSF55874">
    <property type="entry name" value="ATPase domain of HSP90 chaperone/DNA topoisomerase II/histidine kinase"/>
    <property type="match status" value="1"/>
</dbReference>
<comment type="catalytic activity">
    <reaction evidence="1">
        <text>ATP + protein L-histidine = ADP + protein N-phospho-L-histidine.</text>
        <dbReference type="EC" id="2.7.13.3"/>
    </reaction>
</comment>
<dbReference type="PRINTS" id="PR00344">
    <property type="entry name" value="BCTRLSENSOR"/>
</dbReference>
<evidence type="ECO:0000256" key="6">
    <source>
        <dbReference type="PROSITE-ProRule" id="PRU00169"/>
    </source>
</evidence>
<dbReference type="InterPro" id="IPR036890">
    <property type="entry name" value="HATPase_C_sf"/>
</dbReference>
<accession>A0A8J6ZU27</accession>
<feature type="domain" description="Response regulatory" evidence="9">
    <location>
        <begin position="10"/>
        <end position="126"/>
    </location>
</feature>
<keyword evidence="3 6" id="KW-0597">Phosphoprotein</keyword>
<feature type="domain" description="Histidine kinase" evidence="8">
    <location>
        <begin position="238"/>
        <end position="495"/>
    </location>
</feature>
<dbReference type="Gene3D" id="3.40.50.2300">
    <property type="match status" value="1"/>
</dbReference>
<dbReference type="InterPro" id="IPR001789">
    <property type="entry name" value="Sig_transdc_resp-reg_receiver"/>
</dbReference>
<keyword evidence="4" id="KW-0808">Transferase</keyword>
<evidence type="ECO:0000259" key="8">
    <source>
        <dbReference type="PROSITE" id="PS50109"/>
    </source>
</evidence>
<evidence type="ECO:0000256" key="3">
    <source>
        <dbReference type="ARBA" id="ARBA00022553"/>
    </source>
</evidence>
<evidence type="ECO:0000256" key="2">
    <source>
        <dbReference type="ARBA" id="ARBA00012438"/>
    </source>
</evidence>